<evidence type="ECO:0000259" key="3">
    <source>
        <dbReference type="Pfam" id="PF02698"/>
    </source>
</evidence>
<evidence type="ECO:0000256" key="2">
    <source>
        <dbReference type="SAM" id="Phobius"/>
    </source>
</evidence>
<evidence type="ECO:0000256" key="1">
    <source>
        <dbReference type="SAM" id="MobiDB-lite"/>
    </source>
</evidence>
<comment type="caution">
    <text evidence="4">The sequence shown here is derived from an EMBL/GenBank/DDBJ whole genome shotgun (WGS) entry which is preliminary data.</text>
</comment>
<keyword evidence="2" id="KW-0472">Membrane</keyword>
<feature type="region of interest" description="Disordered" evidence="1">
    <location>
        <begin position="233"/>
        <end position="253"/>
    </location>
</feature>
<dbReference type="PANTHER" id="PTHR30336">
    <property type="entry name" value="INNER MEMBRANE PROTEIN, PROBABLE PERMEASE"/>
    <property type="match status" value="1"/>
</dbReference>
<protein>
    <submittedName>
        <fullName evidence="4">YdcF family protein</fullName>
    </submittedName>
</protein>
<organism evidence="4 5">
    <name type="scientific">Candidatus Caccovicinus merdipullorum</name>
    <dbReference type="NCBI Taxonomy" id="2840724"/>
    <lineage>
        <taxon>Bacteria</taxon>
        <taxon>Bacillati</taxon>
        <taxon>Bacillota</taxon>
        <taxon>Clostridia</taxon>
        <taxon>Eubacteriales</taxon>
        <taxon>Candidatus Caccovicinus</taxon>
    </lineage>
</organism>
<feature type="transmembrane region" description="Helical" evidence="2">
    <location>
        <begin position="7"/>
        <end position="29"/>
    </location>
</feature>
<reference evidence="4" key="1">
    <citation type="submission" date="2020-10" db="EMBL/GenBank/DDBJ databases">
        <authorList>
            <person name="Gilroy R."/>
        </authorList>
    </citation>
    <scope>NUCLEOTIDE SEQUENCE</scope>
    <source>
        <strain evidence="4">CHK123-3438</strain>
    </source>
</reference>
<feature type="transmembrane region" description="Helical" evidence="2">
    <location>
        <begin position="35"/>
        <end position="54"/>
    </location>
</feature>
<dbReference type="PANTHER" id="PTHR30336:SF4">
    <property type="entry name" value="ENVELOPE BIOGENESIS FACTOR ELYC"/>
    <property type="match status" value="1"/>
</dbReference>
<evidence type="ECO:0000313" key="4">
    <source>
        <dbReference type="EMBL" id="HIT42412.1"/>
    </source>
</evidence>
<reference evidence="4" key="2">
    <citation type="journal article" date="2021" name="PeerJ">
        <title>Extensive microbial diversity within the chicken gut microbiome revealed by metagenomics and culture.</title>
        <authorList>
            <person name="Gilroy R."/>
            <person name="Ravi A."/>
            <person name="Getino M."/>
            <person name="Pursley I."/>
            <person name="Horton D.L."/>
            <person name="Alikhan N.F."/>
            <person name="Baker D."/>
            <person name="Gharbi K."/>
            <person name="Hall N."/>
            <person name="Watson M."/>
            <person name="Adriaenssens E.M."/>
            <person name="Foster-Nyarko E."/>
            <person name="Jarju S."/>
            <person name="Secka A."/>
            <person name="Antonio M."/>
            <person name="Oren A."/>
            <person name="Chaudhuri R.R."/>
            <person name="La Ragione R."/>
            <person name="Hildebrand F."/>
            <person name="Pallen M.J."/>
        </authorList>
    </citation>
    <scope>NUCLEOTIDE SEQUENCE</scope>
    <source>
        <strain evidence="4">CHK123-3438</strain>
    </source>
</reference>
<accession>A0A9D1GL10</accession>
<keyword evidence="2" id="KW-1133">Transmembrane helix</keyword>
<name>A0A9D1GL10_9FIRM</name>
<dbReference type="Proteomes" id="UP000886860">
    <property type="component" value="Unassembled WGS sequence"/>
</dbReference>
<dbReference type="Pfam" id="PF02698">
    <property type="entry name" value="DUF218"/>
    <property type="match status" value="1"/>
</dbReference>
<evidence type="ECO:0000313" key="5">
    <source>
        <dbReference type="Proteomes" id="UP000886860"/>
    </source>
</evidence>
<dbReference type="GO" id="GO:0043164">
    <property type="term" value="P:Gram-negative-bacterium-type cell wall biogenesis"/>
    <property type="evidence" value="ECO:0007669"/>
    <property type="project" value="TreeGrafter"/>
</dbReference>
<dbReference type="AlphaFoldDB" id="A0A9D1GL10"/>
<feature type="domain" description="DUF218" evidence="3">
    <location>
        <begin position="100"/>
        <end position="193"/>
    </location>
</feature>
<gene>
    <name evidence="4" type="ORF">IAB60_10050</name>
</gene>
<dbReference type="InterPro" id="IPR003848">
    <property type="entry name" value="DUF218"/>
</dbReference>
<proteinExistence type="predicted"/>
<dbReference type="GO" id="GO:0000270">
    <property type="term" value="P:peptidoglycan metabolic process"/>
    <property type="evidence" value="ECO:0007669"/>
    <property type="project" value="TreeGrafter"/>
</dbReference>
<sequence length="329" mass="37112">MKEMLSVTLGVLAVFCLAYFGVIIVYSGIQTSMIWIWPVMAFVFLLLSRGVVFYRRHKRLIPLWMPVSVTTLLIAGAVIFAVLQMLIFSSLAPKEPAYLDYLIVLGAKVREDDISLTLKQRLDRAIRFLEEHPETKVVLSGGQGADEPTTEAMAMAEYLRYNGIEPERMLLETNSSNTTENMICSKALIDDQRQKEKEAARARRNRIRRQRMELDRFLMDMEKFREDQGAGDVLERPIVPGPVPSAGPGSREPIRIPPSQKETELLPDKPLQIGVLTSNYHLYRAMQIGKKNGFASLSGVSASSDPVLFVHFCVRESLAILKDKFMGNM</sequence>
<dbReference type="EMBL" id="DVKS01000171">
    <property type="protein sequence ID" value="HIT42412.1"/>
    <property type="molecule type" value="Genomic_DNA"/>
</dbReference>
<dbReference type="Gene3D" id="3.40.50.620">
    <property type="entry name" value="HUPs"/>
    <property type="match status" value="1"/>
</dbReference>
<dbReference type="GO" id="GO:0005886">
    <property type="term" value="C:plasma membrane"/>
    <property type="evidence" value="ECO:0007669"/>
    <property type="project" value="TreeGrafter"/>
</dbReference>
<feature type="transmembrane region" description="Helical" evidence="2">
    <location>
        <begin position="61"/>
        <end position="87"/>
    </location>
</feature>
<dbReference type="CDD" id="cd06259">
    <property type="entry name" value="YdcF-like"/>
    <property type="match status" value="1"/>
</dbReference>
<keyword evidence="2" id="KW-0812">Transmembrane</keyword>
<dbReference type="InterPro" id="IPR051599">
    <property type="entry name" value="Cell_Envelope_Assoc"/>
</dbReference>
<dbReference type="InterPro" id="IPR014729">
    <property type="entry name" value="Rossmann-like_a/b/a_fold"/>
</dbReference>